<keyword evidence="8" id="KW-0238">DNA-binding</keyword>
<keyword evidence="7" id="KW-0239">DNA-directed DNA polymerase</keyword>
<dbReference type="InterPro" id="IPR001001">
    <property type="entry name" value="DNA_polIII_beta"/>
</dbReference>
<feature type="domain" description="DNA polymerase III beta sliding clamp C-terminal" evidence="9">
    <location>
        <begin position="2"/>
        <end position="55"/>
    </location>
</feature>
<sequence>KGEEVEIGFNVNYLLDALSAIEGDKVQIGLTDSNSSCLIHAPGTMHTRYVVMPMRL</sequence>
<proteinExistence type="inferred from homology"/>
<dbReference type="InterPro" id="IPR022635">
    <property type="entry name" value="DNA_polIII_beta_C"/>
</dbReference>
<accession>A0A537K7H7</accession>
<dbReference type="PANTHER" id="PTHR30478">
    <property type="entry name" value="DNA POLYMERASE III SUBUNIT BETA"/>
    <property type="match status" value="1"/>
</dbReference>
<evidence type="ECO:0000256" key="7">
    <source>
        <dbReference type="ARBA" id="ARBA00022932"/>
    </source>
</evidence>
<protein>
    <submittedName>
        <fullName evidence="10">DNA polymerase III subunit beta</fullName>
        <ecNumber evidence="10">2.7.7.7</ecNumber>
    </submittedName>
</protein>
<comment type="subcellular location">
    <subcellularLocation>
        <location evidence="1">Cytoplasm</location>
    </subcellularLocation>
</comment>
<evidence type="ECO:0000256" key="8">
    <source>
        <dbReference type="ARBA" id="ARBA00023125"/>
    </source>
</evidence>
<reference evidence="10 11" key="1">
    <citation type="journal article" date="2019" name="Nat. Microbiol.">
        <title>Mediterranean grassland soil C-N compound turnover is dependent on rainfall and depth, and is mediated by genomically divergent microorganisms.</title>
        <authorList>
            <person name="Diamond S."/>
            <person name="Andeer P.F."/>
            <person name="Li Z."/>
            <person name="Crits-Christoph A."/>
            <person name="Burstein D."/>
            <person name="Anantharaman K."/>
            <person name="Lane K.R."/>
            <person name="Thomas B.C."/>
            <person name="Pan C."/>
            <person name="Northen T.R."/>
            <person name="Banfield J.F."/>
        </authorList>
    </citation>
    <scope>NUCLEOTIDE SEQUENCE [LARGE SCALE GENOMIC DNA]</scope>
    <source>
        <strain evidence="10">NP_3</strain>
    </source>
</reference>
<dbReference type="Proteomes" id="UP000318509">
    <property type="component" value="Unassembled WGS sequence"/>
</dbReference>
<evidence type="ECO:0000256" key="1">
    <source>
        <dbReference type="ARBA" id="ARBA00004496"/>
    </source>
</evidence>
<organism evidence="10 11">
    <name type="scientific">Candidatus Segetimicrobium genomatis</name>
    <dbReference type="NCBI Taxonomy" id="2569760"/>
    <lineage>
        <taxon>Bacteria</taxon>
        <taxon>Bacillati</taxon>
        <taxon>Candidatus Sysuimicrobiota</taxon>
        <taxon>Candidatus Sysuimicrobiia</taxon>
        <taxon>Candidatus Sysuimicrobiales</taxon>
        <taxon>Candidatus Segetimicrobiaceae</taxon>
        <taxon>Candidatus Segetimicrobium</taxon>
    </lineage>
</organism>
<name>A0A537K7H7_9BACT</name>
<keyword evidence="4 10" id="KW-0808">Transferase</keyword>
<keyword evidence="6" id="KW-0235">DNA replication</keyword>
<dbReference type="GO" id="GO:0008408">
    <property type="term" value="F:3'-5' exonuclease activity"/>
    <property type="evidence" value="ECO:0007669"/>
    <property type="project" value="InterPro"/>
</dbReference>
<evidence type="ECO:0000256" key="3">
    <source>
        <dbReference type="ARBA" id="ARBA00022490"/>
    </source>
</evidence>
<dbReference type="GO" id="GO:0003887">
    <property type="term" value="F:DNA-directed DNA polymerase activity"/>
    <property type="evidence" value="ECO:0007669"/>
    <property type="project" value="UniProtKB-KW"/>
</dbReference>
<evidence type="ECO:0000256" key="2">
    <source>
        <dbReference type="ARBA" id="ARBA00010752"/>
    </source>
</evidence>
<dbReference type="SUPFAM" id="SSF55979">
    <property type="entry name" value="DNA clamp"/>
    <property type="match status" value="1"/>
</dbReference>
<evidence type="ECO:0000313" key="10">
    <source>
        <dbReference type="EMBL" id="TMI91715.1"/>
    </source>
</evidence>
<evidence type="ECO:0000313" key="11">
    <source>
        <dbReference type="Proteomes" id="UP000318509"/>
    </source>
</evidence>
<dbReference type="AlphaFoldDB" id="A0A537K7H7"/>
<feature type="non-terminal residue" evidence="10">
    <location>
        <position position="1"/>
    </location>
</feature>
<evidence type="ECO:0000256" key="4">
    <source>
        <dbReference type="ARBA" id="ARBA00022679"/>
    </source>
</evidence>
<dbReference type="EC" id="2.7.7.7" evidence="10"/>
<evidence type="ECO:0000256" key="5">
    <source>
        <dbReference type="ARBA" id="ARBA00022695"/>
    </source>
</evidence>
<dbReference type="Gene3D" id="3.10.150.10">
    <property type="entry name" value="DNA Polymerase III, subunit A, domain 2"/>
    <property type="match status" value="1"/>
</dbReference>
<keyword evidence="5 10" id="KW-0548">Nucleotidyltransferase</keyword>
<dbReference type="PANTHER" id="PTHR30478:SF0">
    <property type="entry name" value="BETA SLIDING CLAMP"/>
    <property type="match status" value="1"/>
</dbReference>
<dbReference type="GO" id="GO:0006271">
    <property type="term" value="P:DNA strand elongation involved in DNA replication"/>
    <property type="evidence" value="ECO:0007669"/>
    <property type="project" value="TreeGrafter"/>
</dbReference>
<comment type="caution">
    <text evidence="10">The sequence shown here is derived from an EMBL/GenBank/DDBJ whole genome shotgun (WGS) entry which is preliminary data.</text>
</comment>
<evidence type="ECO:0000256" key="6">
    <source>
        <dbReference type="ARBA" id="ARBA00022705"/>
    </source>
</evidence>
<dbReference type="InterPro" id="IPR046938">
    <property type="entry name" value="DNA_clamp_sf"/>
</dbReference>
<evidence type="ECO:0000259" key="9">
    <source>
        <dbReference type="Pfam" id="PF02768"/>
    </source>
</evidence>
<gene>
    <name evidence="10" type="ORF">E6H00_03490</name>
</gene>
<dbReference type="EMBL" id="VBAK01000084">
    <property type="protein sequence ID" value="TMI91715.1"/>
    <property type="molecule type" value="Genomic_DNA"/>
</dbReference>
<dbReference type="Pfam" id="PF02768">
    <property type="entry name" value="DNA_pol3_beta_3"/>
    <property type="match status" value="1"/>
</dbReference>
<dbReference type="GO" id="GO:0003677">
    <property type="term" value="F:DNA binding"/>
    <property type="evidence" value="ECO:0007669"/>
    <property type="project" value="UniProtKB-KW"/>
</dbReference>
<comment type="similarity">
    <text evidence="2">Belongs to the beta sliding clamp family.</text>
</comment>
<dbReference type="GO" id="GO:0005737">
    <property type="term" value="C:cytoplasm"/>
    <property type="evidence" value="ECO:0007669"/>
    <property type="project" value="UniProtKB-SubCell"/>
</dbReference>
<dbReference type="GO" id="GO:0009360">
    <property type="term" value="C:DNA polymerase III complex"/>
    <property type="evidence" value="ECO:0007669"/>
    <property type="project" value="InterPro"/>
</dbReference>
<keyword evidence="3" id="KW-0963">Cytoplasm</keyword>